<evidence type="ECO:0000313" key="10">
    <source>
        <dbReference type="EMBL" id="ORY75073.1"/>
    </source>
</evidence>
<sequence length="597" mass="65276">MDRFGELAIDVRSLLESAVKVYSISEEELFFKWEAWCFKMGTNPELNLDNATLFKQDIQHQLENSNQTRLKASVAATPASNKKASLAGYEDFLGGDVTPQSKRVKRESFKRASLTTPARPTGSALASSPLAANQTPHQLGTPVAFRDREDAGVIITSLNPTNMDAPLPSTSTPSLTANFDPRKYSFRPMYQKLSEVSEILDDQIDSFAELVLEKLGLDDEHLGDPAQQKQTDVLVVGRIVCDALNGGRLNAASVMLETSRRLGIGSRTKLDLSAVESYALFPGQLVACRGINGTGTFKVSEWVTPVALPPAASAPSEFRKETMSIVIACGPYTTQANLEFEALHALREVIMADKPDQVILLGPFIDRQHPLISSGDFDCPGGSLDGLFKDLIAPVIQDFPGLLVVPHIADINSRHPVFPQEALQRSMTGLPKGTKLLPNPALFSLDEVSFGIASPDIIKHMTTSEVVKNPAERNGITRQAAHIIQQRRFYPLFPPQISLDAGFLGLAEFGNRVPDVLILPSELSSFAKVVENVMVINPGTLSRRAGPGSFARLSIQPKQVKSTQETDLYSDAMKPEPLDDLVQHELWARSRVDIIKI</sequence>
<dbReference type="GO" id="GO:0003677">
    <property type="term" value="F:DNA binding"/>
    <property type="evidence" value="ECO:0007669"/>
    <property type="project" value="InterPro"/>
</dbReference>
<feature type="compositionally biased region" description="Polar residues" evidence="7">
    <location>
        <begin position="113"/>
        <end position="137"/>
    </location>
</feature>
<comment type="subcellular location">
    <subcellularLocation>
        <location evidence="1 6">Nucleus</location>
    </subcellularLocation>
</comment>
<accession>A0A1Y2EU26</accession>
<dbReference type="OMA" id="PFLDIEH"/>
<comment type="similarity">
    <text evidence="2 6">Belongs to the DNA polymerase alpha subunit B family.</text>
</comment>
<dbReference type="GO" id="GO:0005658">
    <property type="term" value="C:alpha DNA polymerase:primase complex"/>
    <property type="evidence" value="ECO:0007669"/>
    <property type="project" value="TreeGrafter"/>
</dbReference>
<protein>
    <recommendedName>
        <fullName evidence="3 6">DNA polymerase alpha subunit B</fullName>
    </recommendedName>
</protein>
<gene>
    <name evidence="10" type="ORF">BCR37DRAFT_192892</name>
</gene>
<evidence type="ECO:0000256" key="6">
    <source>
        <dbReference type="PIRNR" id="PIRNR018300"/>
    </source>
</evidence>
<proteinExistence type="inferred from homology"/>
<dbReference type="InterPro" id="IPR007185">
    <property type="entry name" value="DNA_pol_a/d/e_bsu"/>
</dbReference>
<dbReference type="Proteomes" id="UP000193685">
    <property type="component" value="Unassembled WGS sequence"/>
</dbReference>
<dbReference type="OrthoDB" id="336885at2759"/>
<comment type="caution">
    <text evidence="10">The sequence shown here is derived from an EMBL/GenBank/DDBJ whole genome shotgun (WGS) entry which is preliminary data.</text>
</comment>
<reference evidence="10 11" key="1">
    <citation type="submission" date="2016-07" db="EMBL/GenBank/DDBJ databases">
        <title>Pervasive Adenine N6-methylation of Active Genes in Fungi.</title>
        <authorList>
            <consortium name="DOE Joint Genome Institute"/>
            <person name="Mondo S.J."/>
            <person name="Dannebaum R.O."/>
            <person name="Kuo R.C."/>
            <person name="Labutti K."/>
            <person name="Haridas S."/>
            <person name="Kuo A."/>
            <person name="Salamov A."/>
            <person name="Ahrendt S.R."/>
            <person name="Lipzen A."/>
            <person name="Sullivan W."/>
            <person name="Andreopoulos W.B."/>
            <person name="Clum A."/>
            <person name="Lindquist E."/>
            <person name="Daum C."/>
            <person name="Ramamoorthy G.K."/>
            <person name="Gryganskyi A."/>
            <person name="Culley D."/>
            <person name="Magnuson J.K."/>
            <person name="James T.Y."/>
            <person name="O'Malley M.A."/>
            <person name="Stajich J.E."/>
            <person name="Spatafora J.W."/>
            <person name="Visel A."/>
            <person name="Grigoriev I.V."/>
        </authorList>
    </citation>
    <scope>NUCLEOTIDE SEQUENCE [LARGE SCALE GENOMIC DNA]</scope>
    <source>
        <strain evidence="10 11">12-1054</strain>
    </source>
</reference>
<dbReference type="Pfam" id="PF22062">
    <property type="entry name" value="OB_DPOA2"/>
    <property type="match status" value="1"/>
</dbReference>
<dbReference type="PANTHER" id="PTHR23061">
    <property type="entry name" value="DNA POLYMERASE 2 ALPHA 70 KDA SUBUNIT"/>
    <property type="match status" value="1"/>
</dbReference>
<name>A0A1Y2EU26_PROLT</name>
<feature type="region of interest" description="Disordered" evidence="7">
    <location>
        <begin position="103"/>
        <end position="137"/>
    </location>
</feature>
<dbReference type="Pfam" id="PF04042">
    <property type="entry name" value="DNA_pol_E_B"/>
    <property type="match status" value="1"/>
</dbReference>
<evidence type="ECO:0000259" key="8">
    <source>
        <dbReference type="Pfam" id="PF04042"/>
    </source>
</evidence>
<dbReference type="PANTHER" id="PTHR23061:SF12">
    <property type="entry name" value="DNA POLYMERASE ALPHA SUBUNIT B"/>
    <property type="match status" value="1"/>
</dbReference>
<dbReference type="AlphaFoldDB" id="A0A1Y2EU26"/>
<dbReference type="Gene3D" id="3.60.21.60">
    <property type="match status" value="2"/>
</dbReference>
<feature type="domain" description="DNA polymerase alpha subunit B OB" evidence="9">
    <location>
        <begin position="197"/>
        <end position="297"/>
    </location>
</feature>
<organism evidence="10 11">
    <name type="scientific">Protomyces lactucae-debilis</name>
    <dbReference type="NCBI Taxonomy" id="2754530"/>
    <lineage>
        <taxon>Eukaryota</taxon>
        <taxon>Fungi</taxon>
        <taxon>Dikarya</taxon>
        <taxon>Ascomycota</taxon>
        <taxon>Taphrinomycotina</taxon>
        <taxon>Taphrinomycetes</taxon>
        <taxon>Taphrinales</taxon>
        <taxon>Protomycetaceae</taxon>
        <taxon>Protomyces</taxon>
    </lineage>
</organism>
<evidence type="ECO:0000256" key="5">
    <source>
        <dbReference type="ARBA" id="ARBA00023242"/>
    </source>
</evidence>
<evidence type="ECO:0000313" key="11">
    <source>
        <dbReference type="Proteomes" id="UP000193685"/>
    </source>
</evidence>
<dbReference type="GO" id="GO:0006270">
    <property type="term" value="P:DNA replication initiation"/>
    <property type="evidence" value="ECO:0007669"/>
    <property type="project" value="TreeGrafter"/>
</dbReference>
<dbReference type="InterPro" id="IPR054300">
    <property type="entry name" value="OB_DPOA2"/>
</dbReference>
<dbReference type="PIRSF" id="PIRSF018300">
    <property type="entry name" value="DNA_pol_alph_2"/>
    <property type="match status" value="1"/>
</dbReference>
<dbReference type="InterPro" id="IPR016722">
    <property type="entry name" value="DNA_pol_alpha_bsu"/>
</dbReference>
<evidence type="ECO:0000256" key="1">
    <source>
        <dbReference type="ARBA" id="ARBA00004123"/>
    </source>
</evidence>
<dbReference type="RefSeq" id="XP_040722185.1">
    <property type="nucleotide sequence ID" value="XM_040866307.1"/>
</dbReference>
<keyword evidence="5 6" id="KW-0539">Nucleus</keyword>
<evidence type="ECO:0000259" key="9">
    <source>
        <dbReference type="Pfam" id="PF22062"/>
    </source>
</evidence>
<dbReference type="STRING" id="56484.A0A1Y2EU26"/>
<keyword evidence="11" id="KW-1185">Reference proteome</keyword>
<comment type="function">
    <text evidence="6">Accessory subunit of the DNA polymerase alpha complex (also known as the alpha DNA polymerase-primase complex) which plays an essential role in the initiation of DNA synthesis.</text>
</comment>
<evidence type="ECO:0000256" key="4">
    <source>
        <dbReference type="ARBA" id="ARBA00022705"/>
    </source>
</evidence>
<evidence type="ECO:0000256" key="7">
    <source>
        <dbReference type="SAM" id="MobiDB-lite"/>
    </source>
</evidence>
<dbReference type="GeneID" id="63782906"/>
<dbReference type="EMBL" id="MCFI01000027">
    <property type="protein sequence ID" value="ORY75073.1"/>
    <property type="molecule type" value="Genomic_DNA"/>
</dbReference>
<evidence type="ECO:0000256" key="3">
    <source>
        <dbReference type="ARBA" id="ARBA00018596"/>
    </source>
</evidence>
<keyword evidence="4 6" id="KW-0235">DNA replication</keyword>
<evidence type="ECO:0000256" key="2">
    <source>
        <dbReference type="ARBA" id="ARBA00007299"/>
    </source>
</evidence>
<feature type="domain" description="DNA polymerase alpha/delta/epsilon subunit B" evidence="8">
    <location>
        <begin position="325"/>
        <end position="528"/>
    </location>
</feature>